<dbReference type="OrthoDB" id="9787923at2"/>
<dbReference type="EMBL" id="ABOX02000087">
    <property type="protein sequence ID" value="EEF57079.1"/>
    <property type="molecule type" value="Genomic_DNA"/>
</dbReference>
<dbReference type="RefSeq" id="WP_007418875.1">
    <property type="nucleotide sequence ID" value="NZ_ABOX02000087.1"/>
</dbReference>
<feature type="transmembrane region" description="Helical" evidence="1">
    <location>
        <begin position="185"/>
        <end position="202"/>
    </location>
</feature>
<dbReference type="NCBIfam" id="TIGR03008">
    <property type="entry name" value="pepcterm_CAAX"/>
    <property type="match status" value="1"/>
</dbReference>
<feature type="transmembrane region" description="Helical" evidence="1">
    <location>
        <begin position="54"/>
        <end position="72"/>
    </location>
</feature>
<evidence type="ECO:0000259" key="2">
    <source>
        <dbReference type="Pfam" id="PF02517"/>
    </source>
</evidence>
<dbReference type="STRING" id="320771.Cflav_PD0114"/>
<feature type="transmembrane region" description="Helical" evidence="1">
    <location>
        <begin position="162"/>
        <end position="178"/>
    </location>
</feature>
<gene>
    <name evidence="3" type="ORF">Cflav_PD0114</name>
</gene>
<accession>B9XSU2</accession>
<dbReference type="Proteomes" id="UP000003688">
    <property type="component" value="Unassembled WGS sequence"/>
</dbReference>
<comment type="caution">
    <text evidence="3">The sequence shown here is derived from an EMBL/GenBank/DDBJ whole genome shotgun (WGS) entry which is preliminary data.</text>
</comment>
<organism evidence="3 4">
    <name type="scientific">Pedosphaera parvula (strain Ellin514)</name>
    <dbReference type="NCBI Taxonomy" id="320771"/>
    <lineage>
        <taxon>Bacteria</taxon>
        <taxon>Pseudomonadati</taxon>
        <taxon>Verrucomicrobiota</taxon>
        <taxon>Pedosphaerae</taxon>
        <taxon>Pedosphaerales</taxon>
        <taxon>Pedosphaeraceae</taxon>
        <taxon>Pedosphaera</taxon>
    </lineage>
</organism>
<protein>
    <submittedName>
        <fullName evidence="3">CAAX prenyl protease-related protein</fullName>
    </submittedName>
</protein>
<keyword evidence="1" id="KW-1133">Transmembrane helix</keyword>
<feature type="transmembrane region" description="Helical" evidence="1">
    <location>
        <begin position="26"/>
        <end position="47"/>
    </location>
</feature>
<keyword evidence="1" id="KW-0472">Membrane</keyword>
<name>B9XSU2_PEDPL</name>
<dbReference type="GO" id="GO:0006508">
    <property type="term" value="P:proteolysis"/>
    <property type="evidence" value="ECO:0007669"/>
    <property type="project" value="UniProtKB-KW"/>
</dbReference>
<feature type="transmembrane region" description="Helical" evidence="1">
    <location>
        <begin position="92"/>
        <end position="114"/>
    </location>
</feature>
<dbReference type="GO" id="GO:0080120">
    <property type="term" value="P:CAAX-box protein maturation"/>
    <property type="evidence" value="ECO:0007669"/>
    <property type="project" value="UniProtKB-ARBA"/>
</dbReference>
<dbReference type="InterPro" id="IPR014346">
    <property type="entry name" value="Prenyl_protease-related"/>
</dbReference>
<dbReference type="AlphaFoldDB" id="B9XSU2"/>
<keyword evidence="4" id="KW-1185">Reference proteome</keyword>
<dbReference type="Pfam" id="PF02517">
    <property type="entry name" value="Rce1-like"/>
    <property type="match status" value="1"/>
</dbReference>
<keyword evidence="3" id="KW-0378">Hydrolase</keyword>
<evidence type="ECO:0000256" key="1">
    <source>
        <dbReference type="SAM" id="Phobius"/>
    </source>
</evidence>
<keyword evidence="3" id="KW-0645">Protease</keyword>
<dbReference type="GO" id="GO:0004175">
    <property type="term" value="F:endopeptidase activity"/>
    <property type="evidence" value="ECO:0007669"/>
    <property type="project" value="UniProtKB-ARBA"/>
</dbReference>
<feature type="domain" description="CAAX prenyl protease 2/Lysostaphin resistance protein A-like" evidence="2">
    <location>
        <begin position="103"/>
        <end position="195"/>
    </location>
</feature>
<evidence type="ECO:0000313" key="4">
    <source>
        <dbReference type="Proteomes" id="UP000003688"/>
    </source>
</evidence>
<reference evidence="3 4" key="1">
    <citation type="journal article" date="2011" name="J. Bacteriol.">
        <title>Genome sequence of 'Pedosphaera parvula' Ellin514, an aerobic Verrucomicrobial isolate from pasture soil.</title>
        <authorList>
            <person name="Kant R."/>
            <person name="van Passel M.W."/>
            <person name="Sangwan P."/>
            <person name="Palva A."/>
            <person name="Lucas S."/>
            <person name="Copeland A."/>
            <person name="Lapidus A."/>
            <person name="Glavina Del Rio T."/>
            <person name="Dalin E."/>
            <person name="Tice H."/>
            <person name="Bruce D."/>
            <person name="Goodwin L."/>
            <person name="Pitluck S."/>
            <person name="Chertkov O."/>
            <person name="Larimer F.W."/>
            <person name="Land M.L."/>
            <person name="Hauser L."/>
            <person name="Brettin T.S."/>
            <person name="Detter J.C."/>
            <person name="Han S."/>
            <person name="de Vos W.M."/>
            <person name="Janssen P.H."/>
            <person name="Smidt H."/>
        </authorList>
    </citation>
    <scope>NUCLEOTIDE SEQUENCE [LARGE SCALE GENOMIC DNA]</scope>
    <source>
        <strain evidence="3 4">Ellin514</strain>
    </source>
</reference>
<dbReference type="InterPro" id="IPR003675">
    <property type="entry name" value="Rce1/LyrA-like_dom"/>
</dbReference>
<evidence type="ECO:0000313" key="3">
    <source>
        <dbReference type="EMBL" id="EEF57079.1"/>
    </source>
</evidence>
<proteinExistence type="predicted"/>
<dbReference type="PROSITE" id="PS51257">
    <property type="entry name" value="PROKAR_LIPOPROTEIN"/>
    <property type="match status" value="1"/>
</dbReference>
<sequence length="209" mass="23859">MARVVPFLVFVLLTACQDRFGEASRYWIYFAKTIVGAWLVWMTWPIVKEMRWAFSWEAVVVGVAVFAIWVGLDPYYPKLGKAGAPWNPNVSFVQGSGLAWFFILTRIIGSTLVVPPIEEVFYRSFLYRYIVKKDFQSVALGFFHPIAFLATSAIFGISHYEWLAGILCGVAYQGLVIYKKRLGDAMTAHAITNFLLGVWVVYKGAWQFW</sequence>
<feature type="transmembrane region" description="Helical" evidence="1">
    <location>
        <begin position="135"/>
        <end position="156"/>
    </location>
</feature>
<keyword evidence="1" id="KW-0812">Transmembrane</keyword>